<keyword evidence="2" id="KW-1185">Reference proteome</keyword>
<organism evidence="1 2">
    <name type="scientific">Rangifer tarandus platyrhynchus</name>
    <name type="common">Svalbard reindeer</name>
    <dbReference type="NCBI Taxonomy" id="3082113"/>
    <lineage>
        <taxon>Eukaryota</taxon>
        <taxon>Metazoa</taxon>
        <taxon>Chordata</taxon>
        <taxon>Craniata</taxon>
        <taxon>Vertebrata</taxon>
        <taxon>Euteleostomi</taxon>
        <taxon>Mammalia</taxon>
        <taxon>Eutheria</taxon>
        <taxon>Laurasiatheria</taxon>
        <taxon>Artiodactyla</taxon>
        <taxon>Ruminantia</taxon>
        <taxon>Pecora</taxon>
        <taxon>Cervidae</taxon>
        <taxon>Odocoileinae</taxon>
        <taxon>Rangifer</taxon>
    </lineage>
</organism>
<name>A0ABN8ZPJ5_RANTA</name>
<sequence length="101" mass="10824">MAFSSVQFGSVAQSCPTLCDPMDCSTPGFPVHHQLPELAQTHVHRVDDAIQPFHLLSSASPPAFNLSQHQGLFQGISSSHLVAKYWSFSFSISPSNGLGLG</sequence>
<dbReference type="Proteomes" id="UP001176941">
    <property type="component" value="Chromosome 5"/>
</dbReference>
<gene>
    <name evidence="1" type="ORF">MRATA1EN1_LOCUS24792</name>
</gene>
<reference evidence="1" key="1">
    <citation type="submission" date="2023-04" db="EMBL/GenBank/DDBJ databases">
        <authorList>
            <consortium name="ELIXIR-Norway"/>
        </authorList>
    </citation>
    <scope>NUCLEOTIDE SEQUENCE [LARGE SCALE GENOMIC DNA]</scope>
</reference>
<protein>
    <submittedName>
        <fullName evidence="1">Uncharacterized protein</fullName>
    </submittedName>
</protein>
<evidence type="ECO:0000313" key="1">
    <source>
        <dbReference type="EMBL" id="CAI9175830.1"/>
    </source>
</evidence>
<accession>A0ABN8ZPJ5</accession>
<proteinExistence type="predicted"/>
<evidence type="ECO:0000313" key="2">
    <source>
        <dbReference type="Proteomes" id="UP001176941"/>
    </source>
</evidence>
<dbReference type="EMBL" id="OX459941">
    <property type="protein sequence ID" value="CAI9175830.1"/>
    <property type="molecule type" value="Genomic_DNA"/>
</dbReference>